<gene>
    <name evidence="1" type="ORF">DFH08DRAFT_724456</name>
</gene>
<name>A0AAD6YXK0_9AGAR</name>
<dbReference type="AlphaFoldDB" id="A0AAD6YXK0"/>
<accession>A0AAD6YXK0</accession>
<evidence type="ECO:0000313" key="1">
    <source>
        <dbReference type="EMBL" id="KAJ7301255.1"/>
    </source>
</evidence>
<reference evidence="1" key="1">
    <citation type="submission" date="2023-03" db="EMBL/GenBank/DDBJ databases">
        <title>Massive genome expansion in bonnet fungi (Mycena s.s.) driven by repeated elements and novel gene families across ecological guilds.</title>
        <authorList>
            <consortium name="Lawrence Berkeley National Laboratory"/>
            <person name="Harder C.B."/>
            <person name="Miyauchi S."/>
            <person name="Viragh M."/>
            <person name="Kuo A."/>
            <person name="Thoen E."/>
            <person name="Andreopoulos B."/>
            <person name="Lu D."/>
            <person name="Skrede I."/>
            <person name="Drula E."/>
            <person name="Henrissat B."/>
            <person name="Morin E."/>
            <person name="Kohler A."/>
            <person name="Barry K."/>
            <person name="LaButti K."/>
            <person name="Morin E."/>
            <person name="Salamov A."/>
            <person name="Lipzen A."/>
            <person name="Mereny Z."/>
            <person name="Hegedus B."/>
            <person name="Baldrian P."/>
            <person name="Stursova M."/>
            <person name="Weitz H."/>
            <person name="Taylor A."/>
            <person name="Grigoriev I.V."/>
            <person name="Nagy L.G."/>
            <person name="Martin F."/>
            <person name="Kauserud H."/>
        </authorList>
    </citation>
    <scope>NUCLEOTIDE SEQUENCE</scope>
    <source>
        <strain evidence="1">CBHHK002</strain>
    </source>
</reference>
<dbReference type="EMBL" id="JARIHO010000140">
    <property type="protein sequence ID" value="KAJ7301255.1"/>
    <property type="molecule type" value="Genomic_DNA"/>
</dbReference>
<comment type="caution">
    <text evidence="1">The sequence shown here is derived from an EMBL/GenBank/DDBJ whole genome shotgun (WGS) entry which is preliminary data.</text>
</comment>
<keyword evidence="2" id="KW-1185">Reference proteome</keyword>
<dbReference type="Proteomes" id="UP001218218">
    <property type="component" value="Unassembled WGS sequence"/>
</dbReference>
<protein>
    <submittedName>
        <fullName evidence="1">Uncharacterized protein</fullName>
    </submittedName>
</protein>
<proteinExistence type="predicted"/>
<evidence type="ECO:0000313" key="2">
    <source>
        <dbReference type="Proteomes" id="UP001218218"/>
    </source>
</evidence>
<organism evidence="1 2">
    <name type="scientific">Mycena albidolilacea</name>
    <dbReference type="NCBI Taxonomy" id="1033008"/>
    <lineage>
        <taxon>Eukaryota</taxon>
        <taxon>Fungi</taxon>
        <taxon>Dikarya</taxon>
        <taxon>Basidiomycota</taxon>
        <taxon>Agaricomycotina</taxon>
        <taxon>Agaricomycetes</taxon>
        <taxon>Agaricomycetidae</taxon>
        <taxon>Agaricales</taxon>
        <taxon>Marasmiineae</taxon>
        <taxon>Mycenaceae</taxon>
        <taxon>Mycena</taxon>
    </lineage>
</organism>
<sequence>MSTCHAKHRSSHQVNTLCDKIRSLGKIGIPTMTEVFTVQLYPGGQTTHSAFKVRCEI</sequence>